<evidence type="ECO:0000313" key="2">
    <source>
        <dbReference type="EMBL" id="CAB3690698.1"/>
    </source>
</evidence>
<proteinExistence type="predicted"/>
<organism evidence="2 3">
    <name type="scientific">Achromobacter insuavis</name>
    <dbReference type="NCBI Taxonomy" id="1287735"/>
    <lineage>
        <taxon>Bacteria</taxon>
        <taxon>Pseudomonadati</taxon>
        <taxon>Pseudomonadota</taxon>
        <taxon>Betaproteobacteria</taxon>
        <taxon>Burkholderiales</taxon>
        <taxon>Alcaligenaceae</taxon>
        <taxon>Achromobacter</taxon>
    </lineage>
</organism>
<dbReference type="SUPFAM" id="SSF53474">
    <property type="entry name" value="alpha/beta-Hydrolases"/>
    <property type="match status" value="1"/>
</dbReference>
<dbReference type="Pfam" id="PF12146">
    <property type="entry name" value="Hydrolase_4"/>
    <property type="match status" value="1"/>
</dbReference>
<dbReference type="InterPro" id="IPR022742">
    <property type="entry name" value="Hydrolase_4"/>
</dbReference>
<evidence type="ECO:0000313" key="3">
    <source>
        <dbReference type="Proteomes" id="UP000507979"/>
    </source>
</evidence>
<name>A0A6J5B539_9BURK</name>
<sequence length="377" mass="39781">MTIPITPRPGCRHHFLLAAPARRVTRRALAARHPIHSDSFRMRLASVRSAFSRCFSAAAGPRLARACVGLSLALSANAHAAGFQRLNLPMDMNGPALLGGIWYPCAAPPQEVGIGRVTLAATPDCPMTEGRKPLIVMSHGSAGSYLGHHDTAAALADAGFVVAAINHVGDNAVDRSRQGYLSIFSTRPREIRRLIDYLTGAWPQRAQLDGEVGFFGFSRGGYTGLVLAGATPDFTRGLAICGDEPSLPMCRDIRDGKVPAQPYVKDARIKALVIADPLTAFSADALKAVSAPVQLWASALGGDGVTPASVEAVRQGLAASEFHPVAGAGHFAFLAPCSAAQAEAMPAICRDAPGFDRAAWHRDFNAAVVAFFKTALR</sequence>
<reference evidence="2 3" key="1">
    <citation type="submission" date="2020-04" db="EMBL/GenBank/DDBJ databases">
        <authorList>
            <person name="De Canck E."/>
        </authorList>
    </citation>
    <scope>NUCLEOTIDE SEQUENCE [LARGE SCALE GENOMIC DNA]</scope>
    <source>
        <strain evidence="2 3">LMG 26845</strain>
    </source>
</reference>
<dbReference type="AlphaFoldDB" id="A0A6J5B539"/>
<dbReference type="Proteomes" id="UP000507979">
    <property type="component" value="Unassembled WGS sequence"/>
</dbReference>
<dbReference type="InterPro" id="IPR016986">
    <property type="entry name" value="UCP031982_abhydr"/>
</dbReference>
<dbReference type="EMBL" id="CADIJR010000062">
    <property type="protein sequence ID" value="CAB3690698.1"/>
    <property type="molecule type" value="Genomic_DNA"/>
</dbReference>
<keyword evidence="3" id="KW-1185">Reference proteome</keyword>
<accession>A0A6J5B539</accession>
<dbReference type="Gene3D" id="3.40.50.1820">
    <property type="entry name" value="alpha/beta hydrolase"/>
    <property type="match status" value="1"/>
</dbReference>
<gene>
    <name evidence="2" type="ORF">LMG26845_04727</name>
</gene>
<feature type="domain" description="Serine aminopeptidase S33" evidence="1">
    <location>
        <begin position="132"/>
        <end position="242"/>
    </location>
</feature>
<dbReference type="PIRSF" id="PIRSF031982">
    <property type="entry name" value="UCP031982_abhydr"/>
    <property type="match status" value="1"/>
</dbReference>
<evidence type="ECO:0000259" key="1">
    <source>
        <dbReference type="Pfam" id="PF12146"/>
    </source>
</evidence>
<protein>
    <recommendedName>
        <fullName evidence="1">Serine aminopeptidase S33 domain-containing protein</fullName>
    </recommendedName>
</protein>
<dbReference type="RefSeq" id="WP_238924987.1">
    <property type="nucleotide sequence ID" value="NZ_JAKJWS010000009.1"/>
</dbReference>
<dbReference type="InterPro" id="IPR029058">
    <property type="entry name" value="AB_hydrolase_fold"/>
</dbReference>